<evidence type="ECO:0000313" key="1">
    <source>
        <dbReference type="EMBL" id="KAI5647190.1"/>
    </source>
</evidence>
<reference evidence="2" key="1">
    <citation type="journal article" date="2023" name="Nat. Plants">
        <title>Single-cell RNA sequencing provides a high-resolution roadmap for understanding the multicellular compartmentation of specialized metabolism.</title>
        <authorList>
            <person name="Sun S."/>
            <person name="Shen X."/>
            <person name="Li Y."/>
            <person name="Li Y."/>
            <person name="Wang S."/>
            <person name="Li R."/>
            <person name="Zhang H."/>
            <person name="Shen G."/>
            <person name="Guo B."/>
            <person name="Wei J."/>
            <person name="Xu J."/>
            <person name="St-Pierre B."/>
            <person name="Chen S."/>
            <person name="Sun C."/>
        </authorList>
    </citation>
    <scope>NUCLEOTIDE SEQUENCE [LARGE SCALE GENOMIC DNA]</scope>
</reference>
<gene>
    <name evidence="1" type="ORF">M9H77_33195</name>
</gene>
<proteinExistence type="predicted"/>
<accession>A0ACB9ZIM4</accession>
<dbReference type="EMBL" id="CM044708">
    <property type="protein sequence ID" value="KAI5647190.1"/>
    <property type="molecule type" value="Genomic_DNA"/>
</dbReference>
<organism evidence="1 2">
    <name type="scientific">Catharanthus roseus</name>
    <name type="common">Madagascar periwinkle</name>
    <name type="synonym">Vinca rosea</name>
    <dbReference type="NCBI Taxonomy" id="4058"/>
    <lineage>
        <taxon>Eukaryota</taxon>
        <taxon>Viridiplantae</taxon>
        <taxon>Streptophyta</taxon>
        <taxon>Embryophyta</taxon>
        <taxon>Tracheophyta</taxon>
        <taxon>Spermatophyta</taxon>
        <taxon>Magnoliopsida</taxon>
        <taxon>eudicotyledons</taxon>
        <taxon>Gunneridae</taxon>
        <taxon>Pentapetalae</taxon>
        <taxon>asterids</taxon>
        <taxon>lamiids</taxon>
        <taxon>Gentianales</taxon>
        <taxon>Apocynaceae</taxon>
        <taxon>Rauvolfioideae</taxon>
        <taxon>Vinceae</taxon>
        <taxon>Catharanthinae</taxon>
        <taxon>Catharanthus</taxon>
    </lineage>
</organism>
<dbReference type="Proteomes" id="UP001060085">
    <property type="component" value="Linkage Group LG08"/>
</dbReference>
<evidence type="ECO:0000313" key="2">
    <source>
        <dbReference type="Proteomes" id="UP001060085"/>
    </source>
</evidence>
<name>A0ACB9ZIM4_CATRO</name>
<sequence length="84" mass="9204">MEGVKAKATAATGAELSSTEHVTGNWFSVPELRLRDHRFSVPLDYSLDHATSPKISIFAREVVAGGKYDFFVLQCWSNANAICS</sequence>
<comment type="caution">
    <text evidence="1">The sequence shown here is derived from an EMBL/GenBank/DDBJ whole genome shotgun (WGS) entry which is preliminary data.</text>
</comment>
<protein>
    <submittedName>
        <fullName evidence="1">Uncharacterized protein</fullName>
    </submittedName>
</protein>
<keyword evidence="2" id="KW-1185">Reference proteome</keyword>